<dbReference type="Pfam" id="PF06293">
    <property type="entry name" value="Kdo"/>
    <property type="match status" value="1"/>
</dbReference>
<gene>
    <name evidence="1" type="ORF">E4U56_007736</name>
</gene>
<accession>A0A9P7MUD8</accession>
<dbReference type="InterPro" id="IPR011009">
    <property type="entry name" value="Kinase-like_dom_sf"/>
</dbReference>
<proteinExistence type="predicted"/>
<dbReference type="AlphaFoldDB" id="A0A9P7MUD8"/>
<dbReference type="PANTHER" id="PTHR37171">
    <property type="entry name" value="SERINE/THREONINE-PROTEIN KINASE YRZF-RELATED"/>
    <property type="match status" value="1"/>
</dbReference>
<dbReference type="Proteomes" id="UP000784919">
    <property type="component" value="Unassembled WGS sequence"/>
</dbReference>
<reference evidence="1" key="1">
    <citation type="journal article" date="2020" name="bioRxiv">
        <title>Whole genome comparisons of ergot fungi reveals the divergence and evolution of species within the genus Claviceps are the result of varying mechanisms driving genome evolution and host range expansion.</title>
        <authorList>
            <person name="Wyka S.A."/>
            <person name="Mondo S.J."/>
            <person name="Liu M."/>
            <person name="Dettman J."/>
            <person name="Nalam V."/>
            <person name="Broders K.D."/>
        </authorList>
    </citation>
    <scope>NUCLEOTIDE SEQUENCE</scope>
    <source>
        <strain evidence="1">CCC 1102</strain>
    </source>
</reference>
<dbReference type="InterPro" id="IPR052396">
    <property type="entry name" value="Meiotic_Drive_Suppr_Kinase"/>
</dbReference>
<name>A0A9P7MUD8_9HYPO</name>
<evidence type="ECO:0000313" key="1">
    <source>
        <dbReference type="EMBL" id="KAG5970406.1"/>
    </source>
</evidence>
<comment type="caution">
    <text evidence="1">The sequence shown here is derived from an EMBL/GenBank/DDBJ whole genome shotgun (WGS) entry which is preliminary data.</text>
</comment>
<dbReference type="OrthoDB" id="5071209at2759"/>
<dbReference type="SUPFAM" id="SSF56112">
    <property type="entry name" value="Protein kinase-like (PK-like)"/>
    <property type="match status" value="1"/>
</dbReference>
<dbReference type="PANTHER" id="PTHR37171:SF1">
    <property type="entry name" value="SERINE_THREONINE-PROTEIN KINASE YRZF-RELATED"/>
    <property type="match status" value="1"/>
</dbReference>
<evidence type="ECO:0000313" key="2">
    <source>
        <dbReference type="Proteomes" id="UP000784919"/>
    </source>
</evidence>
<organism evidence="1 2">
    <name type="scientific">Claviceps arundinis</name>
    <dbReference type="NCBI Taxonomy" id="1623583"/>
    <lineage>
        <taxon>Eukaryota</taxon>
        <taxon>Fungi</taxon>
        <taxon>Dikarya</taxon>
        <taxon>Ascomycota</taxon>
        <taxon>Pezizomycotina</taxon>
        <taxon>Sordariomycetes</taxon>
        <taxon>Hypocreomycetidae</taxon>
        <taxon>Hypocreales</taxon>
        <taxon>Clavicipitaceae</taxon>
        <taxon>Claviceps</taxon>
    </lineage>
</organism>
<evidence type="ECO:0008006" key="3">
    <source>
        <dbReference type="Google" id="ProtNLM"/>
    </source>
</evidence>
<protein>
    <recommendedName>
        <fullName evidence="3">Protein kinase domain-containing protein</fullName>
    </recommendedName>
</protein>
<dbReference type="EMBL" id="SRPS01000079">
    <property type="protein sequence ID" value="KAG5970406.1"/>
    <property type="molecule type" value="Genomic_DNA"/>
</dbReference>
<dbReference type="Gene3D" id="1.10.510.10">
    <property type="entry name" value="Transferase(Phosphotransferase) domain 1"/>
    <property type="match status" value="1"/>
</dbReference>
<sequence length="277" mass="31293">MATPQQKNSNVRLLACEPSNDTEDSYYRLLVDGRHVKYVITAPGTFYGCDKYDNSFEPVLLGEIFPQFPIGDWNKGRVARDPVTGQVTFISTEKVQLDEVNSGWNTVKFDELEFSLQEELRQRVYVVTHPRINGGGPVLMKIAVWPDELDRTETEIAVYQRICDKGVGPKFLGHVTEGPDGRVIGFVAEWVCGARSAEPRDLEDCKKALDRLHQLGIKHGDINKYNFLVREGHEVVLIDFEVSKLDCSHDELEEEMNALKDRFKSTDPAGGTFAVQE</sequence>